<dbReference type="PANTHER" id="PTHR43400">
    <property type="entry name" value="FUMARATE REDUCTASE"/>
    <property type="match status" value="1"/>
</dbReference>
<dbReference type="SUPFAM" id="SSF53474">
    <property type="entry name" value="alpha/beta-Hydrolases"/>
    <property type="match status" value="1"/>
</dbReference>
<comment type="cofactor">
    <cofactor evidence="1">
        <name>FAD</name>
        <dbReference type="ChEBI" id="CHEBI:57692"/>
    </cofactor>
</comment>
<dbReference type="Gene3D" id="3.50.50.60">
    <property type="entry name" value="FAD/NAD(P)-binding domain"/>
    <property type="match status" value="1"/>
</dbReference>
<proteinExistence type="predicted"/>
<dbReference type="RefSeq" id="XP_044564755.1">
    <property type="nucleotide sequence ID" value="XM_044702415.1"/>
</dbReference>
<keyword evidence="4" id="KW-0560">Oxidoreductase</keyword>
<keyword evidence="5" id="KW-1133">Transmembrane helix</keyword>
<dbReference type="Proteomes" id="UP000444721">
    <property type="component" value="Unassembled WGS sequence"/>
</dbReference>
<organism evidence="7 8">
    <name type="scientific">Naegleria fowleri</name>
    <name type="common">Brain eating amoeba</name>
    <dbReference type="NCBI Taxonomy" id="5763"/>
    <lineage>
        <taxon>Eukaryota</taxon>
        <taxon>Discoba</taxon>
        <taxon>Heterolobosea</taxon>
        <taxon>Tetramitia</taxon>
        <taxon>Eutetramitia</taxon>
        <taxon>Vahlkampfiidae</taxon>
        <taxon>Naegleria</taxon>
    </lineage>
</organism>
<dbReference type="AlphaFoldDB" id="A0A6A5BZT9"/>
<feature type="domain" description="FAD-dependent oxidoreductase 2 FAD-binding" evidence="6">
    <location>
        <begin position="513"/>
        <end position="1024"/>
    </location>
</feature>
<dbReference type="OMA" id="VTAYMIM"/>
<comment type="caution">
    <text evidence="7">The sequence shown here is derived from an EMBL/GenBank/DDBJ whole genome shotgun (WGS) entry which is preliminary data.</text>
</comment>
<gene>
    <name evidence="7" type="ORF">FDP41_001195</name>
</gene>
<feature type="transmembrane region" description="Helical" evidence="5">
    <location>
        <begin position="7"/>
        <end position="32"/>
    </location>
</feature>
<dbReference type="InterPro" id="IPR027477">
    <property type="entry name" value="Succ_DH/fumarate_Rdtase_cat_sf"/>
</dbReference>
<reference evidence="7 8" key="1">
    <citation type="journal article" date="2019" name="Sci. Rep.">
        <title>Nanopore sequencing improves the draft genome of the human pathogenic amoeba Naegleria fowleri.</title>
        <authorList>
            <person name="Liechti N."/>
            <person name="Schurch N."/>
            <person name="Bruggmann R."/>
            <person name="Wittwer M."/>
        </authorList>
    </citation>
    <scope>NUCLEOTIDE SEQUENCE [LARGE SCALE GENOMIC DNA]</scope>
    <source>
        <strain evidence="7 8">ATCC 30894</strain>
    </source>
</reference>
<dbReference type="VEuPathDB" id="AmoebaDB:FDP41_001195"/>
<dbReference type="InterPro" id="IPR036188">
    <property type="entry name" value="FAD/NAD-bd_sf"/>
</dbReference>
<keyword evidence="3" id="KW-0274">FAD</keyword>
<evidence type="ECO:0000256" key="5">
    <source>
        <dbReference type="SAM" id="Phobius"/>
    </source>
</evidence>
<accession>A0A6A5BZT9</accession>
<dbReference type="SUPFAM" id="SSF51905">
    <property type="entry name" value="FAD/NAD(P)-binding domain"/>
    <property type="match status" value="1"/>
</dbReference>
<keyword evidence="8" id="KW-1185">Reference proteome</keyword>
<protein>
    <recommendedName>
        <fullName evidence="6">FAD-dependent oxidoreductase 2 FAD-binding domain-containing protein</fullName>
    </recommendedName>
</protein>
<dbReference type="GeneID" id="68108413"/>
<evidence type="ECO:0000256" key="2">
    <source>
        <dbReference type="ARBA" id="ARBA00022630"/>
    </source>
</evidence>
<dbReference type="Pfam" id="PF00890">
    <property type="entry name" value="FAD_binding_2"/>
    <property type="match status" value="1"/>
</dbReference>
<dbReference type="VEuPathDB" id="AmoebaDB:NF0108010"/>
<evidence type="ECO:0000313" key="8">
    <source>
        <dbReference type="Proteomes" id="UP000444721"/>
    </source>
</evidence>
<dbReference type="Gene3D" id="3.90.700.10">
    <property type="entry name" value="Succinate dehydrogenase/fumarate reductase flavoprotein, catalytic domain"/>
    <property type="match status" value="1"/>
</dbReference>
<dbReference type="OrthoDB" id="10252157at2759"/>
<name>A0A6A5BZT9_NAEFO</name>
<dbReference type="PANTHER" id="PTHR43400:SF7">
    <property type="entry name" value="FAD-DEPENDENT OXIDOREDUCTASE 2 FAD BINDING DOMAIN-CONTAINING PROTEIN"/>
    <property type="match status" value="1"/>
</dbReference>
<dbReference type="EMBL" id="VFQX01000022">
    <property type="protein sequence ID" value="KAF0980042.1"/>
    <property type="molecule type" value="Genomic_DNA"/>
</dbReference>
<evidence type="ECO:0000256" key="1">
    <source>
        <dbReference type="ARBA" id="ARBA00001974"/>
    </source>
</evidence>
<dbReference type="InterPro" id="IPR003953">
    <property type="entry name" value="FAD-dep_OxRdtase_2_FAD-bd"/>
</dbReference>
<dbReference type="GO" id="GO:0016491">
    <property type="term" value="F:oxidoreductase activity"/>
    <property type="evidence" value="ECO:0007669"/>
    <property type="project" value="UniProtKB-KW"/>
</dbReference>
<sequence length="1043" mass="117339">MGFLQSLLTLAKLGIVSTFVSCFVIVHIYFFLERSPPANTKHLDEMSLNSDEDLRFFSIIDESTIPKRPMPAGTTLGKGSKKLVQPKVLRMIAFDEIGTINSTTRVSDEDNNIYTIFQIHGMPGSRRWRHPIDHHMIRSFGGDKKLRVLSVDRPGVGQTSPVISSIQSDGTPVYNLEPLAVNYYEAAALDLLYVVRKLRLKRFSVLAFSQGTPHAYMLSFYLDQLKKQERGEKIFRAVPHQKFTETFNNDLLMKILLSKDSDKYWQYENSVFNVTVNNEWTWQDVTIDNVAFISPQGYYSESVKEALLKDQNSSEPIEKRWTSSLRFFFSLNNYKPPLGTNIVYSIYKILSQLGMITNINYWESNMQPLLDPLGRDAFLFEDEANGWKKVFNNTLIDSYRFTTLTTMVEIINSYYFTENFPTSKIDLQSPLKNTKLFIATSSDDVVVPVQASNAFIEQFCQKELNSQCTVTVVQNTTHFQLFKTHYKTAIEFISKNVLKFESNENLKKPRKTIVVVGGGLAGLAATIEAASTYDQNVILIEKEMRLGGNSAKATSGMNALGTKAQKLAMVFDTYAHFWNDTIKSFTGGKVLSTLKEARRIIRNPKNRKKIEGEDILITENSWKLLETLIKNSKAAYQFLQEYGVNLDIISQCGGHSKPRTHRSLNKSDKPINVGSEIISKLAAFITDSMKDRVTVKLGHNAIELLKSTQGNSNDNNTTANSEPITLVKGVRVLNIKENTTQDIMADAVILTTGGYGQDRDGFLKQYAPHTSSLPSTNGMWANGDGIKMAIRDVNASLIDMAEIQIHPTAFLDPNDPTAMTLILAPESLRGYGAIIVNQEGKRFINELGTRDEVSDSIFEHCGKESPYPHVTAYMIMNDFVMTSFGESLTSFYVKKGLIRKYDNLTDLCEKEHISLTFCTNLEETILDYDDFVDSRRSNVNFKDTFGKSVFPSKFNLEENKAVPIYMARITPAIHYTQGGLLFNSNAQVLRRKTHETNEVIGNLYAAGEVTGGCHGKNRLAGNSLLECVVFGRIAATQAAFDRN</sequence>
<evidence type="ECO:0000256" key="4">
    <source>
        <dbReference type="ARBA" id="ARBA00023002"/>
    </source>
</evidence>
<evidence type="ECO:0000313" key="7">
    <source>
        <dbReference type="EMBL" id="KAF0980042.1"/>
    </source>
</evidence>
<keyword evidence="5" id="KW-0812">Transmembrane</keyword>
<dbReference type="InterPro" id="IPR029058">
    <property type="entry name" value="AB_hydrolase_fold"/>
</dbReference>
<keyword evidence="2" id="KW-0285">Flavoprotein</keyword>
<dbReference type="InterPro" id="IPR050315">
    <property type="entry name" value="FAD-oxidoreductase_2"/>
</dbReference>
<dbReference type="Gene3D" id="3.40.50.1820">
    <property type="entry name" value="alpha/beta hydrolase"/>
    <property type="match status" value="1"/>
</dbReference>
<evidence type="ECO:0000256" key="3">
    <source>
        <dbReference type="ARBA" id="ARBA00022827"/>
    </source>
</evidence>
<dbReference type="SUPFAM" id="SSF56425">
    <property type="entry name" value="Succinate dehydrogenase/fumarate reductase flavoprotein, catalytic domain"/>
    <property type="match status" value="1"/>
</dbReference>
<dbReference type="VEuPathDB" id="AmoebaDB:NfTy_048660"/>
<keyword evidence="5" id="KW-0472">Membrane</keyword>
<evidence type="ECO:0000259" key="6">
    <source>
        <dbReference type="Pfam" id="PF00890"/>
    </source>
</evidence>